<evidence type="ECO:0000313" key="1">
    <source>
        <dbReference type="EMBL" id="ABP45271.1"/>
    </source>
</evidence>
<organism evidence="1">
    <name type="scientific">Mycolicibacterium gilvum (strain PYR-GCK)</name>
    <name type="common">Mycobacterium gilvum (strain PYR-GCK)</name>
    <dbReference type="NCBI Taxonomy" id="350054"/>
    <lineage>
        <taxon>Bacteria</taxon>
        <taxon>Bacillati</taxon>
        <taxon>Actinomycetota</taxon>
        <taxon>Actinomycetes</taxon>
        <taxon>Mycobacteriales</taxon>
        <taxon>Mycobacteriaceae</taxon>
        <taxon>Mycolicibacterium</taxon>
    </lineage>
</organism>
<accession>A4T232</accession>
<proteinExistence type="predicted"/>
<reference evidence="1" key="1">
    <citation type="submission" date="2007-04" db="EMBL/GenBank/DDBJ databases">
        <authorList>
            <consortium name="US DOE Joint Genome Institute"/>
            <person name="Copeland A."/>
            <person name="Lucas S."/>
            <person name="Lapidus A."/>
            <person name="Barry K."/>
            <person name="Detter J.C."/>
            <person name="Glavina del Rio T."/>
            <person name="Hammon N."/>
            <person name="Israni S."/>
            <person name="Dalin E."/>
            <person name="Tice H."/>
            <person name="Pitluck S."/>
            <person name="Chain P."/>
            <person name="Malfatti S."/>
            <person name="Shin M."/>
            <person name="Vergez L."/>
            <person name="Schmutz J."/>
            <person name="Larimer F."/>
            <person name="Land M."/>
            <person name="Hauser L."/>
            <person name="Kyrpides N."/>
            <person name="Mikhailova N."/>
            <person name="Miller C."/>
            <person name="Richardson P."/>
        </authorList>
    </citation>
    <scope>NUCLEOTIDE SEQUENCE</scope>
    <source>
        <strain evidence="1">PYR-GCK</strain>
    </source>
</reference>
<dbReference type="KEGG" id="mgi:Mflv_2794"/>
<name>A4T232_MYCGI</name>
<gene>
    <name evidence="1" type="ordered locus">Mflv_2794</name>
</gene>
<dbReference type="EMBL" id="CP000656">
    <property type="protein sequence ID" value="ABP45271.1"/>
    <property type="molecule type" value="Genomic_DNA"/>
</dbReference>
<reference evidence="1" key="2">
    <citation type="journal article" date="2013" name="PLoS ONE">
        <title>A Gene Expression Study of the Activities of Aromatic Ring-Cleavage Dioxygenases in Mycobacterium gilvum PYR-GCK to Changes in Salinity and pH during Pyrene Degradation.</title>
        <authorList>
            <person name="Badejo A.C."/>
            <person name="Badejo A.O."/>
            <person name="Shin K.H."/>
            <person name="Chai Y.G."/>
        </authorList>
    </citation>
    <scope>NUCLEOTIDE SEQUENCE [LARGE SCALE GENOMIC DNA]</scope>
    <source>
        <strain evidence="1">PYR-GCK</strain>
    </source>
</reference>
<dbReference type="HOGENOM" id="CLU_1842896_0_0_11"/>
<sequence>MLLNVCLGRDFHAHRVVAFVQTQHARRHTSACDRQRVSMRTHTEPHTVARKIETAVTIGTDRPRPNVAIRRRWPTDDVAVEPGNLSGVQHPINDQLSRASQGRRPYVRAPTPGLSRAACGVPTDRAAAAFQELPLRCAI</sequence>
<protein>
    <submittedName>
        <fullName evidence="1">Uncharacterized protein</fullName>
    </submittedName>
</protein>
<dbReference type="AlphaFoldDB" id="A4T232"/>